<dbReference type="Proteomes" id="UP001166784">
    <property type="component" value="Unassembled WGS sequence"/>
</dbReference>
<dbReference type="Gene3D" id="3.40.50.880">
    <property type="match status" value="1"/>
</dbReference>
<dbReference type="InterPro" id="IPR017853">
    <property type="entry name" value="GH"/>
</dbReference>
<protein>
    <submittedName>
        <fullName evidence="5">Beta-galactosidase</fullName>
    </submittedName>
</protein>
<dbReference type="Pfam" id="PF01301">
    <property type="entry name" value="Glyco_hydro_35"/>
    <property type="match status" value="1"/>
</dbReference>
<reference evidence="5" key="1">
    <citation type="submission" date="2022-03" db="EMBL/GenBank/DDBJ databases">
        <authorList>
            <person name="Santos J.D.N."/>
            <person name="Kallscheuer N."/>
            <person name="Jogler C."/>
            <person name="Lage O.M."/>
        </authorList>
    </citation>
    <scope>NUCLEOTIDE SEQUENCE</scope>
    <source>
        <strain evidence="5">M600PL45_2</strain>
    </source>
</reference>
<dbReference type="Pfam" id="PF22369">
    <property type="entry name" value="GLMA_2nd"/>
    <property type="match status" value="1"/>
</dbReference>
<comment type="caution">
    <text evidence="5">The sequence shown here is derived from an EMBL/GenBank/DDBJ whole genome shotgun (WGS) entry which is preliminary data.</text>
</comment>
<dbReference type="InterPro" id="IPR054746">
    <property type="entry name" value="GLMA-like_second"/>
</dbReference>
<reference evidence="5" key="2">
    <citation type="journal article" date="2023" name="Int. J. Syst. Evol. Microbiol.">
        <title>Streptomyces marispadix sp. nov., isolated from marine beach sediment of the Northern Coast of Portugal.</title>
        <authorList>
            <person name="dos Santos J.D.N."/>
            <person name="Vitorino I.R."/>
            <person name="Kallscheuer N."/>
            <person name="Srivastava A."/>
            <person name="Krautwurst S."/>
            <person name="Marz M."/>
            <person name="Jogler C."/>
            <person name="Lobo Da Cunha A."/>
            <person name="Catita J."/>
            <person name="Goncalves H."/>
            <person name="Gonzalez I."/>
            <person name="Reyes F."/>
            <person name="Lage O.M."/>
        </authorList>
    </citation>
    <scope>NUCLEOTIDE SEQUENCE</scope>
    <source>
        <strain evidence="5">M600PL45_2</strain>
    </source>
</reference>
<dbReference type="PROSITE" id="PS51318">
    <property type="entry name" value="TAT"/>
    <property type="match status" value="1"/>
</dbReference>
<dbReference type="EMBL" id="JAKWJU010000002">
    <property type="protein sequence ID" value="MCH6160358.1"/>
    <property type="molecule type" value="Genomic_DNA"/>
</dbReference>
<feature type="domain" description="Glycoside hydrolase 35 catalytic" evidence="3">
    <location>
        <begin position="68"/>
        <end position="240"/>
    </location>
</feature>
<dbReference type="SUPFAM" id="SSF51445">
    <property type="entry name" value="(Trans)glycosidases"/>
    <property type="match status" value="1"/>
</dbReference>
<evidence type="ECO:0000256" key="2">
    <source>
        <dbReference type="RuleBase" id="RU003679"/>
    </source>
</evidence>
<evidence type="ECO:0000259" key="3">
    <source>
        <dbReference type="Pfam" id="PF01301"/>
    </source>
</evidence>
<proteinExistence type="inferred from homology"/>
<name>A0ABS9SVX8_9ACTN</name>
<evidence type="ECO:0000313" key="6">
    <source>
        <dbReference type="Proteomes" id="UP001166784"/>
    </source>
</evidence>
<dbReference type="Gene3D" id="3.20.20.80">
    <property type="entry name" value="Glycosidases"/>
    <property type="match status" value="1"/>
</dbReference>
<evidence type="ECO:0000313" key="5">
    <source>
        <dbReference type="EMBL" id="MCH6160358.1"/>
    </source>
</evidence>
<comment type="similarity">
    <text evidence="1 2">Belongs to the glycosyl hydrolase 35 family.</text>
</comment>
<organism evidence="5 6">
    <name type="scientific">Streptomyces marispadix</name>
    <dbReference type="NCBI Taxonomy" id="2922868"/>
    <lineage>
        <taxon>Bacteria</taxon>
        <taxon>Bacillati</taxon>
        <taxon>Actinomycetota</taxon>
        <taxon>Actinomycetes</taxon>
        <taxon>Kitasatosporales</taxon>
        <taxon>Streptomycetaceae</taxon>
        <taxon>Streptomyces</taxon>
    </lineage>
</organism>
<accession>A0ABS9SVX8</accession>
<keyword evidence="6" id="KW-1185">Reference proteome</keyword>
<evidence type="ECO:0000256" key="1">
    <source>
        <dbReference type="ARBA" id="ARBA00009809"/>
    </source>
</evidence>
<dbReference type="RefSeq" id="WP_241058440.1">
    <property type="nucleotide sequence ID" value="NZ_JAKWJU010000002.1"/>
</dbReference>
<dbReference type="InterPro" id="IPR031330">
    <property type="entry name" value="Gly_Hdrlase_35_cat"/>
</dbReference>
<dbReference type="PANTHER" id="PTHR23421">
    <property type="entry name" value="BETA-GALACTOSIDASE RELATED"/>
    <property type="match status" value="1"/>
</dbReference>
<dbReference type="InterPro" id="IPR006311">
    <property type="entry name" value="TAT_signal"/>
</dbReference>
<dbReference type="PRINTS" id="PR00742">
    <property type="entry name" value="GLHYDRLASE35"/>
</dbReference>
<dbReference type="InterPro" id="IPR001944">
    <property type="entry name" value="Glycoside_Hdrlase_35"/>
</dbReference>
<dbReference type="InterPro" id="IPR029062">
    <property type="entry name" value="Class_I_gatase-like"/>
</dbReference>
<gene>
    <name evidence="5" type="ORF">MMA15_07990</name>
</gene>
<sequence>MTKPVHPSHPADMRRRSVLGGAGAIAVAAGAGGLGSTGTAYAATAAPGAGRQEKPGTGPSVSYDRKRLLIDGEPVLVLAGEIHYFRLKRSDWQSRLDLAKEAGLNTIATYIPWMWHETADGSIDVTGRTREERDLGAFLDLCIGNGFHVIARPGPFTMAELKGEGVPLRVREKHPEIVPEGWDGKKDTAQTVDYLAPAYLKEVRRWYDAVIPVIAEREHRRGRHGVIACQLDNEIGMLPWVSNHPALTDGTLKAFNSWLDEVYGSGLGDRYPFADKPADERDAAIRAPKDGYAAALMHDLGAFTRGRFARYVKALRKSAEDNGLTGVPFLVNIHGTSDGGAKKFPIGVSQLMETWSGEPGVFAGTDFYLGGLTVKNVTDLYLVNAFTEAVQDADQPLGALEFDAGHADYGDNLDNQEDAESGDLKTRLCVAQGVKLINYYLFAGGFNPRLDKPAGDGNDRIGITGERHGFSAPVDPEGRRNLTYEPLKETVHAVGGLAGALAGMVPEYDDVALGFVPDHYLTEYHPPERPSVDAILADIEEIRGFGPRGALSRAMLLGGFRYRALDVQSVDLDPGVTPVLALATGKNLATRVQRELVRYLEAGGRLLLSGRVPEEDMAGKASTELRDALGLRVGKTLTDADRFWLSATAHGWAAPRAEVRVAKAQLCTAGRGDTVLREVSTGKGCGFDVPVGKGRAVVVTTDYRCDLDFWRKALKTLGASPGITHSATDPGLFLLTTRSKGEDGAGRLLHALNVTSGLDQEFTVHEKGRALFGGERLRIPGRSGAMLPLGLRAGGGHIAYATAEIAGIDKGRVAFRAVGGTESVVAVEGGATCQGAKVSREGGRTVLRVRRPEFTVRLG</sequence>
<feature type="domain" description="GLMA-like second" evidence="4">
    <location>
        <begin position="551"/>
        <end position="637"/>
    </location>
</feature>
<evidence type="ECO:0000259" key="4">
    <source>
        <dbReference type="Pfam" id="PF22369"/>
    </source>
</evidence>